<dbReference type="InterPro" id="IPR011022">
    <property type="entry name" value="Arrestin_C-like"/>
</dbReference>
<dbReference type="GO" id="GO:0015031">
    <property type="term" value="P:protein transport"/>
    <property type="evidence" value="ECO:0007669"/>
    <property type="project" value="TreeGrafter"/>
</dbReference>
<dbReference type="Gene3D" id="2.60.40.640">
    <property type="match status" value="2"/>
</dbReference>
<dbReference type="InterPro" id="IPR011021">
    <property type="entry name" value="Arrestin-like_N"/>
</dbReference>
<dbReference type="SMART" id="SM01017">
    <property type="entry name" value="Arrestin_C"/>
    <property type="match status" value="1"/>
</dbReference>
<gene>
    <name evidence="3" type="ORF">QTG54_005301</name>
</gene>
<dbReference type="EMBL" id="JATAAI010000008">
    <property type="protein sequence ID" value="KAK1743704.1"/>
    <property type="molecule type" value="Genomic_DNA"/>
</dbReference>
<dbReference type="GO" id="GO:0005737">
    <property type="term" value="C:cytoplasm"/>
    <property type="evidence" value="ECO:0007669"/>
    <property type="project" value="TreeGrafter"/>
</dbReference>
<dbReference type="Pfam" id="PF02752">
    <property type="entry name" value="Arrestin_C"/>
    <property type="match status" value="1"/>
</dbReference>
<feature type="domain" description="Arrestin C-terminal-like" evidence="2">
    <location>
        <begin position="185"/>
        <end position="351"/>
    </location>
</feature>
<dbReference type="AlphaFoldDB" id="A0AAD8YDQ4"/>
<dbReference type="PANTHER" id="PTHR11188">
    <property type="entry name" value="ARRESTIN DOMAIN CONTAINING PROTEIN"/>
    <property type="match status" value="1"/>
</dbReference>
<comment type="caution">
    <text evidence="3">The sequence shown here is derived from an EMBL/GenBank/DDBJ whole genome shotgun (WGS) entry which is preliminary data.</text>
</comment>
<evidence type="ECO:0000256" key="1">
    <source>
        <dbReference type="SAM" id="MobiDB-lite"/>
    </source>
</evidence>
<name>A0AAD8YDQ4_9STRA</name>
<feature type="compositionally biased region" description="Basic and acidic residues" evidence="1">
    <location>
        <begin position="259"/>
        <end position="284"/>
    </location>
</feature>
<accession>A0AAD8YDQ4</accession>
<protein>
    <submittedName>
        <fullName evidence="3">Arrestin family protein</fullName>
    </submittedName>
</protein>
<feature type="region of interest" description="Disordered" evidence="1">
    <location>
        <begin position="259"/>
        <end position="285"/>
    </location>
</feature>
<keyword evidence="4" id="KW-1185">Reference proteome</keyword>
<dbReference type="InterPro" id="IPR014752">
    <property type="entry name" value="Arrestin-like_C"/>
</dbReference>
<reference evidence="3" key="1">
    <citation type="submission" date="2023-06" db="EMBL/GenBank/DDBJ databases">
        <title>Survivors Of The Sea: Transcriptome response of Skeletonema marinoi to long-term dormancy.</title>
        <authorList>
            <person name="Pinder M.I.M."/>
            <person name="Kourtchenko O."/>
            <person name="Robertson E.K."/>
            <person name="Larsson T."/>
            <person name="Maumus F."/>
            <person name="Osuna-Cruz C.M."/>
            <person name="Vancaester E."/>
            <person name="Stenow R."/>
            <person name="Vandepoele K."/>
            <person name="Ploug H."/>
            <person name="Bruchert V."/>
            <person name="Godhe A."/>
            <person name="Topel M."/>
        </authorList>
    </citation>
    <scope>NUCLEOTIDE SEQUENCE</scope>
    <source>
        <strain evidence="3">R05AC</strain>
    </source>
</reference>
<evidence type="ECO:0000313" key="4">
    <source>
        <dbReference type="Proteomes" id="UP001224775"/>
    </source>
</evidence>
<proteinExistence type="predicted"/>
<dbReference type="Pfam" id="PF00339">
    <property type="entry name" value="Arrestin_N"/>
    <property type="match status" value="1"/>
</dbReference>
<sequence length="585" mass="64111">MGNSPSSSNGTLSIVLDSPQTPNSNFIAGRTLTGSVYAQATNNINQVRVEAYITGKERTRVRYTETTSYTDSNGNRRTRHHTRYRNAERSIYRVNVNLGQVENVQAGSQFRFPFQIELPHDLPSSMYMARNGGYSLINYKFKAHVGGHHKVEQLFNVMSAPLSMQPVSNYLVPPIVRDIQSCCFNMGSITMAARIANTRIGRGETAIIDFACKNRSRQRITSVTVDIKQEVRWTAGYHSEYAKDALARRLFNRTERWGEMSKEEVKAEQQSRQKNTDSHRDRKQQTLQTIHKAVFDGENRVLLNVPASALQTYSGALVQVSHRMKIKITFDGTCIDHPTITVPIYLGTPTSYGAQIASPQPSIPVATAIATPTPSAPPMGVKPSAPPSEAEIDLAAPSAPPAEWAAAVTSAPVVVGHAAAVVGGNANDFDGEGGAAQVSVFLPVAEVVPSHGNLINEIKVAVSPSDTVKKRLDDKKWAQVFNAMTPMEYSSVIKAVAIEFDQPDIAALIAPSVRGGHFTHEYVISAIRVVSDWLRTPTITKILPFCKDLHANAGKIKAELTDWEKVCTERDFEQALAVHGQESMA</sequence>
<dbReference type="PANTHER" id="PTHR11188:SF17">
    <property type="entry name" value="FI21816P1"/>
    <property type="match status" value="1"/>
</dbReference>
<dbReference type="Proteomes" id="UP001224775">
    <property type="component" value="Unassembled WGS sequence"/>
</dbReference>
<dbReference type="InterPro" id="IPR050357">
    <property type="entry name" value="Arrestin_domain-protein"/>
</dbReference>
<evidence type="ECO:0000259" key="2">
    <source>
        <dbReference type="SMART" id="SM01017"/>
    </source>
</evidence>
<organism evidence="3 4">
    <name type="scientific">Skeletonema marinoi</name>
    <dbReference type="NCBI Taxonomy" id="267567"/>
    <lineage>
        <taxon>Eukaryota</taxon>
        <taxon>Sar</taxon>
        <taxon>Stramenopiles</taxon>
        <taxon>Ochrophyta</taxon>
        <taxon>Bacillariophyta</taxon>
        <taxon>Coscinodiscophyceae</taxon>
        <taxon>Thalassiosirophycidae</taxon>
        <taxon>Thalassiosirales</taxon>
        <taxon>Skeletonemataceae</taxon>
        <taxon>Skeletonema</taxon>
        <taxon>Skeletonema marinoi-dohrnii complex</taxon>
    </lineage>
</organism>
<evidence type="ECO:0000313" key="3">
    <source>
        <dbReference type="EMBL" id="KAK1743704.1"/>
    </source>
</evidence>